<keyword evidence="2" id="KW-0472">Membrane</keyword>
<keyword evidence="2" id="KW-1133">Transmembrane helix</keyword>
<evidence type="ECO:0000259" key="3">
    <source>
        <dbReference type="PROSITE" id="PS50125"/>
    </source>
</evidence>
<name>A0ABV4AHH4_9GAMM</name>
<dbReference type="SMART" id="SM00044">
    <property type="entry name" value="CYCc"/>
    <property type="match status" value="1"/>
</dbReference>
<dbReference type="Proteomes" id="UP001562065">
    <property type="component" value="Unassembled WGS sequence"/>
</dbReference>
<dbReference type="Pfam" id="PF05230">
    <property type="entry name" value="MASE2"/>
    <property type="match status" value="1"/>
</dbReference>
<dbReference type="Gene3D" id="3.30.70.1230">
    <property type="entry name" value="Nucleotide cyclase"/>
    <property type="match status" value="1"/>
</dbReference>
<feature type="transmembrane region" description="Helical" evidence="2">
    <location>
        <begin position="23"/>
        <end position="56"/>
    </location>
</feature>
<feature type="transmembrane region" description="Helical" evidence="2">
    <location>
        <begin position="146"/>
        <end position="163"/>
    </location>
</feature>
<dbReference type="Pfam" id="PF00211">
    <property type="entry name" value="Guanylate_cyc"/>
    <property type="match status" value="1"/>
</dbReference>
<dbReference type="PROSITE" id="PS50125">
    <property type="entry name" value="GUANYLATE_CYCLASE_2"/>
    <property type="match status" value="1"/>
</dbReference>
<protein>
    <submittedName>
        <fullName evidence="4">Adenylate/guanylate cyclase domain-containing protein</fullName>
    </submittedName>
</protein>
<evidence type="ECO:0000313" key="4">
    <source>
        <dbReference type="EMBL" id="MEY1662282.1"/>
    </source>
</evidence>
<dbReference type="PANTHER" id="PTHR43081">
    <property type="entry name" value="ADENYLATE CYCLASE, TERMINAL-DIFFERENTIATION SPECIFIC-RELATED"/>
    <property type="match status" value="1"/>
</dbReference>
<keyword evidence="2" id="KW-0812">Transmembrane</keyword>
<keyword evidence="1" id="KW-0175">Coiled coil</keyword>
<reference evidence="4 5" key="1">
    <citation type="submission" date="2024-07" db="EMBL/GenBank/DDBJ databases">
        <authorList>
            <person name="Ren Q."/>
        </authorList>
    </citation>
    <scope>NUCLEOTIDE SEQUENCE [LARGE SCALE GENOMIC DNA]</scope>
    <source>
        <strain evidence="4 5">REN37</strain>
    </source>
</reference>
<evidence type="ECO:0000256" key="1">
    <source>
        <dbReference type="SAM" id="Coils"/>
    </source>
</evidence>
<dbReference type="InterPro" id="IPR050697">
    <property type="entry name" value="Adenylyl/Guanylyl_Cyclase_3/4"/>
</dbReference>
<dbReference type="RefSeq" id="WP_369455518.1">
    <property type="nucleotide sequence ID" value="NZ_JBGCUO010000001.1"/>
</dbReference>
<dbReference type="SUPFAM" id="SSF55073">
    <property type="entry name" value="Nucleotide cyclase"/>
    <property type="match status" value="1"/>
</dbReference>
<feature type="transmembrane region" description="Helical" evidence="2">
    <location>
        <begin position="80"/>
        <end position="105"/>
    </location>
</feature>
<feature type="coiled-coil region" evidence="1">
    <location>
        <begin position="168"/>
        <end position="195"/>
    </location>
</feature>
<sequence>MTAVTPLSVSQTQLRRQTIQVRWIAFLVAAATLAAGLYLGALGTAQIVLTGILLIYPPLTQWALQRRQQEPHSLLMQLDALMLGLCLPALQFAPVPSATVLIMVHANAVTSGGIRPWLLNLLLTALGSALGVLVFGPYWMPPDATPAAQTAIALLGLGAYVGVSARFAHQQTQAARAAQQHLAQQQRQAVELSRKLARYLSPQIWGQLFSGRRDARLETRRRPLTVFFSDIEGFSALSEALPLDTLTRVLNSYLTEMTRIALRYGGTVDKFIGDALVVFFGDPTSRGLRDDAFNCVAMALEMQQQMQLLQQRWRREGVTQTLAIRIGINSGSITVGNFGTPSRMDYTILGTDVNLASRLEGAARPGTILISERTFHLVRDRVIARQLAPLNVKGFSAPQTVYEVQHLSQRLQGTGFTAVQTEGFTLHLDLQRLPAEERPRVLRALAQAGKALMQQTQVQLDTELEGFSLHVDSSRLRERDCRKVIELLAQHARRVQQHRPQ</sequence>
<dbReference type="InterPro" id="IPR007894">
    <property type="entry name" value="MASE2"/>
</dbReference>
<accession>A0ABV4AHH4</accession>
<comment type="caution">
    <text evidence="4">The sequence shown here is derived from an EMBL/GenBank/DDBJ whole genome shotgun (WGS) entry which is preliminary data.</text>
</comment>
<feature type="transmembrane region" description="Helical" evidence="2">
    <location>
        <begin position="117"/>
        <end position="140"/>
    </location>
</feature>
<dbReference type="EMBL" id="JBGCUO010000001">
    <property type="protein sequence ID" value="MEY1662282.1"/>
    <property type="molecule type" value="Genomic_DNA"/>
</dbReference>
<feature type="domain" description="Guanylate cyclase" evidence="3">
    <location>
        <begin position="225"/>
        <end position="360"/>
    </location>
</feature>
<keyword evidence="5" id="KW-1185">Reference proteome</keyword>
<proteinExistence type="predicted"/>
<dbReference type="InterPro" id="IPR001054">
    <property type="entry name" value="A/G_cyclase"/>
</dbReference>
<gene>
    <name evidence="4" type="ORF">AB5I84_09000</name>
</gene>
<dbReference type="CDD" id="cd07302">
    <property type="entry name" value="CHD"/>
    <property type="match status" value="1"/>
</dbReference>
<evidence type="ECO:0000313" key="5">
    <source>
        <dbReference type="Proteomes" id="UP001562065"/>
    </source>
</evidence>
<dbReference type="InterPro" id="IPR029787">
    <property type="entry name" value="Nucleotide_cyclase"/>
</dbReference>
<organism evidence="4 5">
    <name type="scientific">Isoalcanivorax beigongshangi</name>
    <dbReference type="NCBI Taxonomy" id="3238810"/>
    <lineage>
        <taxon>Bacteria</taxon>
        <taxon>Pseudomonadati</taxon>
        <taxon>Pseudomonadota</taxon>
        <taxon>Gammaproteobacteria</taxon>
        <taxon>Oceanospirillales</taxon>
        <taxon>Alcanivoracaceae</taxon>
        <taxon>Isoalcanivorax</taxon>
    </lineage>
</organism>
<evidence type="ECO:0000256" key="2">
    <source>
        <dbReference type="SAM" id="Phobius"/>
    </source>
</evidence>
<dbReference type="PANTHER" id="PTHR43081:SF18">
    <property type="entry name" value="BLL7624 PROTEIN"/>
    <property type="match status" value="1"/>
</dbReference>